<dbReference type="GO" id="GO:0061630">
    <property type="term" value="F:ubiquitin protein ligase activity"/>
    <property type="evidence" value="ECO:0007669"/>
    <property type="project" value="UniProtKB-UniRule"/>
</dbReference>
<dbReference type="AlphaFoldDB" id="A0A6L5B9R1"/>
<evidence type="ECO:0000256" key="4">
    <source>
        <dbReference type="ARBA" id="ARBA00022679"/>
    </source>
</evidence>
<keyword evidence="11" id="KW-0256">Endoplasmic reticulum</keyword>
<dbReference type="SUPFAM" id="SSF57850">
    <property type="entry name" value="RING/U-box"/>
    <property type="match status" value="1"/>
</dbReference>
<dbReference type="InterPro" id="IPR045103">
    <property type="entry name" value="RNF5/RNF185-like"/>
</dbReference>
<dbReference type="InterPro" id="IPR017907">
    <property type="entry name" value="Znf_RING_CS"/>
</dbReference>
<evidence type="ECO:0000256" key="1">
    <source>
        <dbReference type="ARBA" id="ARBA00000900"/>
    </source>
</evidence>
<dbReference type="GO" id="GO:0006511">
    <property type="term" value="P:ubiquitin-dependent protein catabolic process"/>
    <property type="evidence" value="ECO:0007669"/>
    <property type="project" value="UniProtKB-UniRule"/>
</dbReference>
<dbReference type="GO" id="GO:0016567">
    <property type="term" value="P:protein ubiquitination"/>
    <property type="evidence" value="ECO:0007669"/>
    <property type="project" value="UniProtKB-UniPathway"/>
</dbReference>
<dbReference type="InterPro" id="IPR001841">
    <property type="entry name" value="Znf_RING"/>
</dbReference>
<dbReference type="InterPro" id="IPR013083">
    <property type="entry name" value="Znf_RING/FYVE/PHD"/>
</dbReference>
<keyword evidence="15" id="KW-1185">Reference proteome</keyword>
<evidence type="ECO:0000256" key="11">
    <source>
        <dbReference type="RuleBase" id="RU369090"/>
    </source>
</evidence>
<organism evidence="14 15">
    <name type="scientific">Apium graveolens</name>
    <name type="common">Celery</name>
    <dbReference type="NCBI Taxonomy" id="4045"/>
    <lineage>
        <taxon>Eukaryota</taxon>
        <taxon>Viridiplantae</taxon>
        <taxon>Streptophyta</taxon>
        <taxon>Embryophyta</taxon>
        <taxon>Tracheophyta</taxon>
        <taxon>Spermatophyta</taxon>
        <taxon>Magnoliopsida</taxon>
        <taxon>eudicotyledons</taxon>
        <taxon>Gunneridae</taxon>
        <taxon>Pentapetalae</taxon>
        <taxon>asterids</taxon>
        <taxon>campanulids</taxon>
        <taxon>Apiales</taxon>
        <taxon>Apiaceae</taxon>
        <taxon>Apioideae</taxon>
        <taxon>apioid superclade</taxon>
        <taxon>Apieae</taxon>
        <taxon>Apium</taxon>
    </lineage>
</organism>
<dbReference type="InterPro" id="IPR018957">
    <property type="entry name" value="Znf_C3HC4_RING-type"/>
</dbReference>
<comment type="catalytic activity">
    <reaction evidence="1 11">
        <text>S-ubiquitinyl-[E2 ubiquitin-conjugating enzyme]-L-cysteine + [acceptor protein]-L-lysine = [E2 ubiquitin-conjugating enzyme]-L-cysteine + N(6)-ubiquitinyl-[acceptor protein]-L-lysine.</text>
        <dbReference type="EC" id="2.3.2.27"/>
    </reaction>
</comment>
<accession>A0A6L5B9R1</accession>
<comment type="pathway">
    <text evidence="3 11">Protein modification; protein ubiquitination.</text>
</comment>
<dbReference type="Gene3D" id="3.30.40.10">
    <property type="entry name" value="Zinc/RING finger domain, C3HC4 (zinc finger)"/>
    <property type="match status" value="1"/>
</dbReference>
<feature type="transmembrane region" description="Helical" evidence="11">
    <location>
        <begin position="240"/>
        <end position="258"/>
    </location>
</feature>
<evidence type="ECO:0000256" key="6">
    <source>
        <dbReference type="ARBA" id="ARBA00022771"/>
    </source>
</evidence>
<name>A0A6L5B9R1_APIGR</name>
<reference evidence="14" key="1">
    <citation type="submission" date="2020-01" db="EMBL/GenBank/DDBJ databases">
        <title>The Celery Genome Sequence Reveals Sequential Paleo-tetraploidization, Resistance Gene Elimination, Karyotype Evolution, and Functional Innovation in Apiales.</title>
        <authorList>
            <person name="Song X."/>
        </authorList>
    </citation>
    <scope>NUCLEOTIDE SEQUENCE</scope>
    <source>
        <tissue evidence="14">Leaf</tissue>
    </source>
</reference>
<feature type="region of interest" description="Disordered" evidence="12">
    <location>
        <begin position="17"/>
        <end position="36"/>
    </location>
</feature>
<protein>
    <recommendedName>
        <fullName evidence="11">E3 ubiquitin-protein ligase RMA</fullName>
        <ecNumber evidence="11">2.3.2.27</ecNumber>
    </recommendedName>
    <alternativeName>
        <fullName evidence="11">Protein RING membrane-anchor</fullName>
    </alternativeName>
    <alternativeName>
        <fullName evidence="11">RING-type E3 ubiquitin transferase RMA</fullName>
    </alternativeName>
</protein>
<comment type="function">
    <text evidence="11">E3 ubiquitin-protein ligase.</text>
</comment>
<keyword evidence="4 11" id="KW-0808">Transferase</keyword>
<keyword evidence="6 10" id="KW-0863">Zinc-finger</keyword>
<dbReference type="SMART" id="SM00184">
    <property type="entry name" value="RING"/>
    <property type="match status" value="1"/>
</dbReference>
<keyword evidence="5 11" id="KW-0479">Metal-binding</keyword>
<evidence type="ECO:0000256" key="7">
    <source>
        <dbReference type="ARBA" id="ARBA00022786"/>
    </source>
</evidence>
<dbReference type="EC" id="2.3.2.27" evidence="11"/>
<evidence type="ECO:0000256" key="8">
    <source>
        <dbReference type="ARBA" id="ARBA00022833"/>
    </source>
</evidence>
<evidence type="ECO:0000256" key="12">
    <source>
        <dbReference type="SAM" id="MobiDB-lite"/>
    </source>
</evidence>
<evidence type="ECO:0000256" key="3">
    <source>
        <dbReference type="ARBA" id="ARBA00004906"/>
    </source>
</evidence>
<dbReference type="EMBL" id="WRXP01001668">
    <property type="protein sequence ID" value="KAF1002113.1"/>
    <property type="molecule type" value="Genomic_DNA"/>
</dbReference>
<proteinExistence type="predicted"/>
<evidence type="ECO:0000256" key="5">
    <source>
        <dbReference type="ARBA" id="ARBA00022723"/>
    </source>
</evidence>
<comment type="subcellular location">
    <subcellularLocation>
        <location evidence="2">Endomembrane system</location>
    </subcellularLocation>
    <subcellularLocation>
        <location evidence="11">Endoplasmic reticulum membrane</location>
        <topology evidence="11">Single-pass type IV membrane protein</topology>
    </subcellularLocation>
</comment>
<comment type="domain">
    <text evidence="11">The RING-type zinc finger domain is responsible for E3 ligase activity.</text>
</comment>
<sequence length="259" mass="29148">MVDQMATEQCLQEASNMGDCSENKGTSQPKCKSGSNMEDRAEQGITECFDCNICLDFVHDPVVTLCGHLYCWPCIYKWIHYQSVSTENIDPQQPQCPVCKAAVSMETIVPLYGRGLSSKPSETKASHLGLVIPQRPSTTRCGSHTHTPTPTIRPAQQLHYRQHRHHVQPYYSFPDSYSTTPMLSLSSTTATNPVVGVFGEMVYARLFGNSETTFYNPNSYNIIINSNPRFRRHVMEADKSLGRLLFFLCCCMVLCLLLF</sequence>
<evidence type="ECO:0000256" key="10">
    <source>
        <dbReference type="PROSITE-ProRule" id="PRU00175"/>
    </source>
</evidence>
<dbReference type="GO" id="GO:0008270">
    <property type="term" value="F:zinc ion binding"/>
    <property type="evidence" value="ECO:0007669"/>
    <property type="project" value="UniProtKB-KW"/>
</dbReference>
<evidence type="ECO:0000256" key="2">
    <source>
        <dbReference type="ARBA" id="ARBA00004308"/>
    </source>
</evidence>
<gene>
    <name evidence="14" type="ORF">AG4045_004816</name>
</gene>
<dbReference type="UniPathway" id="UPA00143"/>
<keyword evidence="9 11" id="KW-0472">Membrane</keyword>
<keyword evidence="7 11" id="KW-0833">Ubl conjugation pathway</keyword>
<keyword evidence="8 11" id="KW-0862">Zinc</keyword>
<evidence type="ECO:0000256" key="9">
    <source>
        <dbReference type="ARBA" id="ARBA00023136"/>
    </source>
</evidence>
<dbReference type="PANTHER" id="PTHR12313">
    <property type="entry name" value="E3 UBIQUITIN-PROTEIN LIGASE RNF5-RELATED"/>
    <property type="match status" value="1"/>
</dbReference>
<evidence type="ECO:0000313" key="14">
    <source>
        <dbReference type="EMBL" id="KAF1002113.1"/>
    </source>
</evidence>
<keyword evidence="11" id="KW-1133">Transmembrane helix</keyword>
<dbReference type="PROSITE" id="PS50089">
    <property type="entry name" value="ZF_RING_2"/>
    <property type="match status" value="1"/>
</dbReference>
<evidence type="ECO:0000259" key="13">
    <source>
        <dbReference type="PROSITE" id="PS50089"/>
    </source>
</evidence>
<keyword evidence="11" id="KW-0812">Transmembrane</keyword>
<feature type="compositionally biased region" description="Polar residues" evidence="12">
    <location>
        <begin position="23"/>
        <end position="36"/>
    </location>
</feature>
<comment type="caution">
    <text evidence="14">The sequence shown here is derived from an EMBL/GenBank/DDBJ whole genome shotgun (WGS) entry which is preliminary data.</text>
</comment>
<feature type="domain" description="RING-type" evidence="13">
    <location>
        <begin position="51"/>
        <end position="100"/>
    </location>
</feature>
<evidence type="ECO:0000313" key="15">
    <source>
        <dbReference type="Proteomes" id="UP000593563"/>
    </source>
</evidence>
<dbReference type="Pfam" id="PF00097">
    <property type="entry name" value="zf-C3HC4"/>
    <property type="match status" value="1"/>
</dbReference>
<dbReference type="Proteomes" id="UP000593563">
    <property type="component" value="Unassembled WGS sequence"/>
</dbReference>
<dbReference type="GO" id="GO:0005789">
    <property type="term" value="C:endoplasmic reticulum membrane"/>
    <property type="evidence" value="ECO:0007669"/>
    <property type="project" value="UniProtKB-SubCell"/>
</dbReference>
<dbReference type="PROSITE" id="PS00518">
    <property type="entry name" value="ZF_RING_1"/>
    <property type="match status" value="1"/>
</dbReference>